<comment type="similarity">
    <text evidence="1 4">Belongs to the spermidine/spermine synthase family.</text>
</comment>
<dbReference type="PANTHER" id="PTHR43317:SF1">
    <property type="entry name" value="THERMOSPERMINE SYNTHASE ACAULIS5"/>
    <property type="match status" value="1"/>
</dbReference>
<keyword evidence="4" id="KW-0812">Transmembrane</keyword>
<proteinExistence type="inferred from homology"/>
<evidence type="ECO:0000256" key="5">
    <source>
        <dbReference type="PROSITE-ProRule" id="PRU00354"/>
    </source>
</evidence>
<keyword evidence="8" id="KW-1185">Reference proteome</keyword>
<dbReference type="RefSeq" id="WP_220609274.1">
    <property type="nucleotide sequence ID" value="NZ_CP080598.1"/>
</dbReference>
<sequence>MSISLFVENYDHGIAFYINGDLQFDSADEAIYHENLVIPALSLAVQRFPDTDLRVLICGGGDGLAARDILRFSQVKSIDLVDYNPDVINLANTVFKPYNLGSLEHEKVTLYTQEAFGFVRELVDDSYHLVICDFTCPKSAEDAKIYSQEWFQEVNRILIPSGIVAVNGVSPNYDTHAFWCLYQTLLSVNFATKPLQIQIPSFINHNYGDWGFFLGSTQRILRTEIENIDFPNHLNYLTPEKLLQVFRIEQEIATNRHQVTIHTLENEQLFYYLLNYPSNPEDILLNSGEYVDFLDIDEQFNAEIENINSLDLESVAKFWLENIYAAPDAEKDLPDINQFVPVRHPYHEPKMTTSWLDNLQGLLSEIDINKLLNTLLTRAQELPPQIASELRHFADKIKYNQPLGTLNPKMVEFITLLSITLLMTNLVAPDSVFAKGSYYGRSSSSSSSSYNDGTGDGKIIGFIFTLFSSYWIYSIIKRMRNN</sequence>
<reference evidence="7 8" key="1">
    <citation type="journal article" date="2022" name="J. Am. Chem. Soc.">
        <title>Biosynthesis of Guanitoxin Enables Global Environmental Detection in Freshwater Cyanobacteria.</title>
        <authorList>
            <person name="Lima S.T."/>
            <person name="Fallon T.R."/>
            <person name="Cordoza J.L."/>
            <person name="Chekan J.R."/>
            <person name="Delbaje E."/>
            <person name="Hopiavuori A.R."/>
            <person name="Alvarenga D.O."/>
            <person name="Wood S.M."/>
            <person name="Luhavaya H."/>
            <person name="Baumgartner J.T."/>
            <person name="Dorr F.A."/>
            <person name="Etchegaray A."/>
            <person name="Pinto E."/>
            <person name="McKinnie S.M.K."/>
            <person name="Fiore M.F."/>
            <person name="Moore B.S."/>
        </authorList>
    </citation>
    <scope>NUCLEOTIDE SEQUENCE [LARGE SCALE GENOMIC DNA]</scope>
    <source>
        <strain evidence="7 8">ITEP-024</strain>
    </source>
</reference>
<dbReference type="Proteomes" id="UP000826540">
    <property type="component" value="Chromosome"/>
</dbReference>
<keyword evidence="4" id="KW-1133">Transmembrane helix</keyword>
<evidence type="ECO:0000313" key="8">
    <source>
        <dbReference type="Proteomes" id="UP000826540"/>
    </source>
</evidence>
<feature type="active site" description="Proton acceptor" evidence="4 5">
    <location>
        <position position="133"/>
    </location>
</feature>
<dbReference type="PANTHER" id="PTHR43317">
    <property type="entry name" value="THERMOSPERMINE SYNTHASE ACAULIS5"/>
    <property type="match status" value="1"/>
</dbReference>
<gene>
    <name evidence="4" type="primary">speE</name>
    <name evidence="7" type="ORF">K2F26_20555</name>
</gene>
<dbReference type="EMBL" id="CP080598">
    <property type="protein sequence ID" value="QYX31200.1"/>
    <property type="molecule type" value="Genomic_DNA"/>
</dbReference>
<name>A0ABX8WXN9_9CYAN</name>
<feature type="binding site" evidence="4">
    <location>
        <position position="82"/>
    </location>
    <ligand>
        <name>S-methyl-5'-thioadenosine</name>
        <dbReference type="ChEBI" id="CHEBI:17509"/>
    </ligand>
</feature>
<keyword evidence="4" id="KW-0963">Cytoplasm</keyword>
<comment type="catalytic activity">
    <reaction evidence="4">
        <text>S-adenosyl 3-(methylsulfanyl)propylamine + putrescine = S-methyl-5'-thioadenosine + spermidine + H(+)</text>
        <dbReference type="Rhea" id="RHEA:12721"/>
        <dbReference type="ChEBI" id="CHEBI:15378"/>
        <dbReference type="ChEBI" id="CHEBI:17509"/>
        <dbReference type="ChEBI" id="CHEBI:57443"/>
        <dbReference type="ChEBI" id="CHEBI:57834"/>
        <dbReference type="ChEBI" id="CHEBI:326268"/>
        <dbReference type="EC" id="2.5.1.16"/>
    </reaction>
</comment>
<keyword evidence="4" id="KW-0472">Membrane</keyword>
<accession>A0ABX8WXN9</accession>
<feature type="binding site" evidence="4">
    <location>
        <position position="62"/>
    </location>
    <ligand>
        <name>spermidine</name>
        <dbReference type="ChEBI" id="CHEBI:57834"/>
    </ligand>
</feature>
<comment type="function">
    <text evidence="4">Catalyzes the irreversible transfer of a propylamine group from the amino donor S-adenosylmethioninamine (decarboxy-AdoMet) to putrescine (1,4-diaminobutane) to yield spermidine.</text>
</comment>
<keyword evidence="2 4" id="KW-0808">Transferase</keyword>
<evidence type="ECO:0000313" key="7">
    <source>
        <dbReference type="EMBL" id="QYX31200.1"/>
    </source>
</evidence>
<comment type="subcellular location">
    <subcellularLocation>
        <location evidence="4">Cell membrane</location>
        <topology evidence="4">Single-pass membrane protein</topology>
    </subcellularLocation>
</comment>
<dbReference type="InterPro" id="IPR001045">
    <property type="entry name" value="Spermi_synthase"/>
</dbReference>
<evidence type="ECO:0000256" key="3">
    <source>
        <dbReference type="ARBA" id="ARBA00023115"/>
    </source>
</evidence>
<dbReference type="PROSITE" id="PS51006">
    <property type="entry name" value="PABS_2"/>
    <property type="match status" value="1"/>
</dbReference>
<dbReference type="InterPro" id="IPR030374">
    <property type="entry name" value="PABS"/>
</dbReference>
<dbReference type="InterPro" id="IPR029063">
    <property type="entry name" value="SAM-dependent_MTases_sf"/>
</dbReference>
<feature type="binding site" evidence="4">
    <location>
        <begin position="114"/>
        <end position="115"/>
    </location>
    <ligand>
        <name>S-methyl-5'-thioadenosine</name>
        <dbReference type="ChEBI" id="CHEBI:17509"/>
    </ligand>
</feature>
<dbReference type="Pfam" id="PF01564">
    <property type="entry name" value="Spermine_synth"/>
    <property type="match status" value="1"/>
</dbReference>
<comment type="subunit">
    <text evidence="4">Homodimer or homotetramer.</text>
</comment>
<dbReference type="CDD" id="cd02440">
    <property type="entry name" value="AdoMet_MTases"/>
    <property type="match status" value="1"/>
</dbReference>
<evidence type="ECO:0000259" key="6">
    <source>
        <dbReference type="PROSITE" id="PS51006"/>
    </source>
</evidence>
<keyword evidence="4" id="KW-0745">Spermidine biosynthesis</keyword>
<dbReference type="SUPFAM" id="SSF53335">
    <property type="entry name" value="S-adenosyl-L-methionine-dependent methyltransferases"/>
    <property type="match status" value="1"/>
</dbReference>
<dbReference type="Gene3D" id="3.40.50.150">
    <property type="entry name" value="Vaccinia Virus protein VP39"/>
    <property type="match status" value="1"/>
</dbReference>
<evidence type="ECO:0000256" key="4">
    <source>
        <dbReference type="HAMAP-Rule" id="MF_00198"/>
    </source>
</evidence>
<dbReference type="HAMAP" id="MF_00198">
    <property type="entry name" value="Spermidine_synth"/>
    <property type="match status" value="1"/>
</dbReference>
<feature type="domain" description="PABS" evidence="6">
    <location>
        <begin position="1"/>
        <end position="217"/>
    </location>
</feature>
<organism evidence="7 8">
    <name type="scientific">Sphaerospermopsis torques-reginae ITEP-024</name>
    <dbReference type="NCBI Taxonomy" id="984208"/>
    <lineage>
        <taxon>Bacteria</taxon>
        <taxon>Bacillati</taxon>
        <taxon>Cyanobacteriota</taxon>
        <taxon>Cyanophyceae</taxon>
        <taxon>Nostocales</taxon>
        <taxon>Aphanizomenonaceae</taxon>
        <taxon>Sphaerospermopsis</taxon>
        <taxon>Sphaerospermopsis torques-reginae</taxon>
    </lineage>
</organism>
<evidence type="ECO:0000256" key="2">
    <source>
        <dbReference type="ARBA" id="ARBA00022679"/>
    </source>
</evidence>
<keyword evidence="3 4" id="KW-0620">Polyamine biosynthesis</keyword>
<feature type="transmembrane region" description="Helical" evidence="4">
    <location>
        <begin position="459"/>
        <end position="476"/>
    </location>
</feature>
<comment type="pathway">
    <text evidence="4">Amine and polyamine biosynthesis; spermidine biosynthesis; spermidine from putrescine: step 1/1.</text>
</comment>
<comment type="caution">
    <text evidence="4">Lacks conserved residue(s) required for the propagation of feature annotation.</text>
</comment>
<evidence type="ECO:0000256" key="1">
    <source>
        <dbReference type="ARBA" id="ARBA00007867"/>
    </source>
</evidence>
<feature type="binding site" evidence="4">
    <location>
        <position position="33"/>
    </location>
    <ligand>
        <name>spermidine</name>
        <dbReference type="ChEBI" id="CHEBI:57834"/>
    </ligand>
</feature>
<dbReference type="EC" id="2.5.1.16" evidence="4"/>
<protein>
    <recommendedName>
        <fullName evidence="4">Polyamine aminopropyltransferase</fullName>
    </recommendedName>
    <alternativeName>
        <fullName evidence="4">Putrescine aminopropyltransferase</fullName>
        <shortName evidence="4">PAPT</shortName>
    </alternativeName>
    <alternativeName>
        <fullName evidence="4">Spermidine synthase</fullName>
        <shortName evidence="4">SPDS</shortName>
        <shortName evidence="4">SPDSY</shortName>
        <ecNumber evidence="4">2.5.1.16</ecNumber>
    </alternativeName>
</protein>